<feature type="binding site" evidence="7">
    <location>
        <position position="219"/>
    </location>
    <ligand>
        <name>substrate</name>
    </ligand>
</feature>
<accession>A0ABD5E4I2</accession>
<comment type="caution">
    <text evidence="7">Lacks conserved residue(s) required for the propagation of feature annotation.</text>
</comment>
<comment type="function">
    <text evidence="7">Catalyzes the oxidation of glucose 6-phosphate to 6-phosphogluconolactone.</text>
</comment>
<dbReference type="PIRSF" id="PIRSF000110">
    <property type="entry name" value="G6PD"/>
    <property type="match status" value="1"/>
</dbReference>
<comment type="catalytic activity">
    <reaction evidence="7">
        <text>D-glucose 6-phosphate + NADP(+) = 6-phospho-D-glucono-1,5-lactone + NADPH + H(+)</text>
        <dbReference type="Rhea" id="RHEA:15841"/>
        <dbReference type="ChEBI" id="CHEBI:15378"/>
        <dbReference type="ChEBI" id="CHEBI:57783"/>
        <dbReference type="ChEBI" id="CHEBI:57955"/>
        <dbReference type="ChEBI" id="CHEBI:58349"/>
        <dbReference type="ChEBI" id="CHEBI:61548"/>
        <dbReference type="EC" id="1.1.1.49"/>
    </reaction>
</comment>
<dbReference type="EC" id="1.1.1.49" evidence="7"/>
<dbReference type="GO" id="GO:0050661">
    <property type="term" value="F:NADP binding"/>
    <property type="evidence" value="ECO:0007669"/>
    <property type="project" value="UniProtKB-UniRule"/>
</dbReference>
<keyword evidence="6 7" id="KW-0119">Carbohydrate metabolism</keyword>
<dbReference type="SUPFAM" id="SSF51735">
    <property type="entry name" value="NAD(P)-binding Rossmann-fold domains"/>
    <property type="match status" value="1"/>
</dbReference>
<keyword evidence="5 7" id="KW-0560">Oxidoreductase</keyword>
<feature type="domain" description="Glucose-6-phosphate dehydrogenase NAD-binding" evidence="8">
    <location>
        <begin position="15"/>
        <end position="190"/>
    </location>
</feature>
<dbReference type="InterPro" id="IPR036291">
    <property type="entry name" value="NAD(P)-bd_dom_sf"/>
</dbReference>
<evidence type="ECO:0000259" key="8">
    <source>
        <dbReference type="Pfam" id="PF00479"/>
    </source>
</evidence>
<gene>
    <name evidence="7" type="primary">zwf</name>
    <name evidence="10" type="ORF">RM574_10480</name>
</gene>
<evidence type="ECO:0000256" key="1">
    <source>
        <dbReference type="ARBA" id="ARBA00004937"/>
    </source>
</evidence>
<evidence type="ECO:0000313" key="10">
    <source>
        <dbReference type="EMBL" id="MDT0415916.1"/>
    </source>
</evidence>
<evidence type="ECO:0000256" key="3">
    <source>
        <dbReference type="ARBA" id="ARBA00022526"/>
    </source>
</evidence>
<protein>
    <recommendedName>
        <fullName evidence="7">Glucose-6-phosphate 1-dehydrogenase</fullName>
        <shortName evidence="7">G6PD</shortName>
        <ecNumber evidence="7">1.1.1.49</ecNumber>
    </recommendedName>
</protein>
<dbReference type="Proteomes" id="UP001183607">
    <property type="component" value="Unassembled WGS sequence"/>
</dbReference>
<evidence type="ECO:0000256" key="6">
    <source>
        <dbReference type="ARBA" id="ARBA00023277"/>
    </source>
</evidence>
<keyword evidence="4 7" id="KW-0521">NADP</keyword>
<feature type="domain" description="Glucose-6-phosphate dehydrogenase C-terminal" evidence="9">
    <location>
        <begin position="192"/>
        <end position="468"/>
    </location>
</feature>
<feature type="binding site" evidence="7">
    <location>
        <position position="185"/>
    </location>
    <ligand>
        <name>substrate</name>
    </ligand>
</feature>
<dbReference type="PRINTS" id="PR00079">
    <property type="entry name" value="G6PDHDRGNASE"/>
</dbReference>
<evidence type="ECO:0000256" key="7">
    <source>
        <dbReference type="HAMAP-Rule" id="MF_00966"/>
    </source>
</evidence>
<dbReference type="InterPro" id="IPR022674">
    <property type="entry name" value="G6P_DH_NAD-bd"/>
</dbReference>
<feature type="binding site" evidence="7">
    <location>
        <position position="181"/>
    </location>
    <ligand>
        <name>substrate</name>
    </ligand>
</feature>
<sequence length="474" mass="51922">MASDTPADGRPLLLVLFGSTGDLAKRKLYPALFQLHARGLTSKEYAVIGSGRHSPGTDDDFREIVSDAVKGAHGGEAPAGLDEFTARFRFQSSSAEDGEDLARVVRETREGLGADTRTLLYLSVPPASMSGMLGMIGSTGLSDDAVLVMEKPFGEDVASACALNKRLHEIVPEERVFRVDHFLGKEAVRNLLALRLANGWLESVWNREHLAYVQIDVPEEIDIEGRASFMESTGTFRDMIPTHLGQVLGIVALDLPERYGADELREARTALFRKLRPFSPDETVFGQYEGYREEDGVAADSTAETFVALRAWIDDPRWEGVPFLLRTGKAMGVSRQQVTIGLREASRVPGADYAACDRPSEWVFDLTDPPRFGVEAYGKRPGTGFRLVRAPLMLDEGTAFPDDPPLTAYARVFLDALAGDPTWFTGAEEIERLWEVCADVQGEGGVPLPYARGSFGPTAALELAGKRGWRVPEK</sequence>
<dbReference type="GO" id="GO:0004345">
    <property type="term" value="F:glucose-6-phosphate dehydrogenase activity"/>
    <property type="evidence" value="ECO:0007669"/>
    <property type="project" value="UniProtKB-UniRule"/>
</dbReference>
<dbReference type="EMBL" id="JAVRER010000012">
    <property type="protein sequence ID" value="MDT0415916.1"/>
    <property type="molecule type" value="Genomic_DNA"/>
</dbReference>
<dbReference type="PROSITE" id="PS00069">
    <property type="entry name" value="G6P_DEHYDROGENASE"/>
    <property type="match status" value="1"/>
</dbReference>
<evidence type="ECO:0000256" key="4">
    <source>
        <dbReference type="ARBA" id="ARBA00022857"/>
    </source>
</evidence>
<name>A0ABD5E4I2_9ACTN</name>
<comment type="pathway">
    <text evidence="1 7">Carbohydrate degradation; pentose phosphate pathway; D-ribulose 5-phosphate from D-glucose 6-phosphate (oxidative stage): step 1/3.</text>
</comment>
<dbReference type="SUPFAM" id="SSF55347">
    <property type="entry name" value="Glyceraldehyde-3-phosphate dehydrogenase-like, C-terminal domain"/>
    <property type="match status" value="1"/>
</dbReference>
<comment type="caution">
    <text evidence="10">The sequence shown here is derived from an EMBL/GenBank/DDBJ whole genome shotgun (WGS) entry which is preliminary data.</text>
</comment>
<dbReference type="AlphaFoldDB" id="A0ABD5E4I2"/>
<dbReference type="InterPro" id="IPR019796">
    <property type="entry name" value="G6P_DH_AS"/>
</dbReference>
<dbReference type="PANTHER" id="PTHR23429:SF0">
    <property type="entry name" value="GLUCOSE-6-PHOSPHATE 1-DEHYDROGENASE"/>
    <property type="match status" value="1"/>
</dbReference>
<evidence type="ECO:0000313" key="11">
    <source>
        <dbReference type="Proteomes" id="UP001183607"/>
    </source>
</evidence>
<dbReference type="Gene3D" id="3.30.360.10">
    <property type="entry name" value="Dihydrodipicolinate Reductase, domain 2"/>
    <property type="match status" value="1"/>
</dbReference>
<feature type="active site" description="Proton acceptor" evidence="7">
    <location>
        <position position="243"/>
    </location>
</feature>
<dbReference type="GO" id="GO:0006006">
    <property type="term" value="P:glucose metabolic process"/>
    <property type="evidence" value="ECO:0007669"/>
    <property type="project" value="UniProtKB-KW"/>
</dbReference>
<dbReference type="InterPro" id="IPR001282">
    <property type="entry name" value="G6P_DH"/>
</dbReference>
<dbReference type="Gene3D" id="3.40.50.720">
    <property type="entry name" value="NAD(P)-binding Rossmann-like Domain"/>
    <property type="match status" value="1"/>
</dbReference>
<keyword evidence="3 7" id="KW-0313">Glucose metabolism</keyword>
<comment type="similarity">
    <text evidence="2 7">Belongs to the glucose-6-phosphate dehydrogenase family.</text>
</comment>
<dbReference type="Pfam" id="PF00479">
    <property type="entry name" value="G6PD_N"/>
    <property type="match status" value="1"/>
</dbReference>
<feature type="binding site" evidence="7">
    <location>
        <position position="52"/>
    </location>
    <ligand>
        <name>NADP(+)</name>
        <dbReference type="ChEBI" id="CHEBI:58349"/>
    </ligand>
</feature>
<feature type="binding site" evidence="7">
    <location>
        <position position="238"/>
    </location>
    <ligand>
        <name>substrate</name>
    </ligand>
</feature>
<feature type="binding site" evidence="7">
    <location>
        <position position="151"/>
    </location>
    <ligand>
        <name>NADP(+)</name>
        <dbReference type="ChEBI" id="CHEBI:58349"/>
    </ligand>
</feature>
<dbReference type="PANTHER" id="PTHR23429">
    <property type="entry name" value="GLUCOSE-6-PHOSPHATE 1-DEHYDROGENASE G6PD"/>
    <property type="match status" value="1"/>
</dbReference>
<organism evidence="10 11">
    <name type="scientific">Streptomyces evansiae</name>
    <dbReference type="NCBI Taxonomy" id="3075535"/>
    <lineage>
        <taxon>Bacteria</taxon>
        <taxon>Bacillati</taxon>
        <taxon>Actinomycetota</taxon>
        <taxon>Actinomycetes</taxon>
        <taxon>Kitasatosporales</taxon>
        <taxon>Streptomycetaceae</taxon>
        <taxon>Streptomyces</taxon>
    </lineage>
</organism>
<evidence type="ECO:0000259" key="9">
    <source>
        <dbReference type="Pfam" id="PF02781"/>
    </source>
</evidence>
<feature type="binding site" evidence="7">
    <location>
        <position position="329"/>
    </location>
    <ligand>
        <name>substrate</name>
    </ligand>
</feature>
<dbReference type="RefSeq" id="WP_093854432.1">
    <property type="nucleotide sequence ID" value="NZ_JAVRER010000012.1"/>
</dbReference>
<evidence type="ECO:0000256" key="5">
    <source>
        <dbReference type="ARBA" id="ARBA00023002"/>
    </source>
</evidence>
<evidence type="ECO:0000256" key="2">
    <source>
        <dbReference type="ARBA" id="ARBA00009975"/>
    </source>
</evidence>
<dbReference type="GO" id="GO:0006098">
    <property type="term" value="P:pentose-phosphate shunt"/>
    <property type="evidence" value="ECO:0007669"/>
    <property type="project" value="UniProtKB-UniRule"/>
</dbReference>
<feature type="binding site" evidence="7">
    <location>
        <begin position="18"/>
        <end position="25"/>
    </location>
    <ligand>
        <name>NADP(+)</name>
        <dbReference type="ChEBI" id="CHEBI:58349"/>
    </ligand>
</feature>
<proteinExistence type="inferred from homology"/>
<dbReference type="HAMAP" id="MF_00966">
    <property type="entry name" value="G6PD"/>
    <property type="match status" value="1"/>
</dbReference>
<reference evidence="11" key="1">
    <citation type="submission" date="2023-07" db="EMBL/GenBank/DDBJ databases">
        <title>30 novel species of actinomycetes from the DSMZ collection.</title>
        <authorList>
            <person name="Nouioui I."/>
        </authorList>
    </citation>
    <scope>NUCLEOTIDE SEQUENCE [LARGE SCALE GENOMIC DNA]</scope>
    <source>
        <strain evidence="11">DSM 41982</strain>
    </source>
</reference>
<dbReference type="InterPro" id="IPR022675">
    <property type="entry name" value="G6P_DH_C"/>
</dbReference>
<dbReference type="Pfam" id="PF02781">
    <property type="entry name" value="G6PD_C"/>
    <property type="match status" value="1"/>
</dbReference>